<keyword evidence="7 20" id="KW-0808">Transferase</keyword>
<evidence type="ECO:0000256" key="6">
    <source>
        <dbReference type="ARBA" id="ARBA00022519"/>
    </source>
</evidence>
<dbReference type="GO" id="GO:0042802">
    <property type="term" value="F:identical protein binding"/>
    <property type="evidence" value="ECO:0007669"/>
    <property type="project" value="UniProtKB-ARBA"/>
</dbReference>
<evidence type="ECO:0000256" key="15">
    <source>
        <dbReference type="ARBA" id="ARBA00051245"/>
    </source>
</evidence>
<evidence type="ECO:0000256" key="9">
    <source>
        <dbReference type="ARBA" id="ARBA00022741"/>
    </source>
</evidence>
<evidence type="ECO:0000256" key="4">
    <source>
        <dbReference type="ARBA" id="ARBA00011903"/>
    </source>
</evidence>
<dbReference type="Pfam" id="PF13614">
    <property type="entry name" value="AAA_31"/>
    <property type="match status" value="1"/>
</dbReference>
<dbReference type="GO" id="GO:0004715">
    <property type="term" value="F:non-membrane spanning protein tyrosine kinase activity"/>
    <property type="evidence" value="ECO:0007669"/>
    <property type="project" value="UniProtKB-EC"/>
</dbReference>
<keyword evidence="11" id="KW-0067">ATP-binding</keyword>
<dbReference type="InterPro" id="IPR003856">
    <property type="entry name" value="LPS_length_determ_N"/>
</dbReference>
<evidence type="ECO:0000256" key="16">
    <source>
        <dbReference type="SAM" id="Phobius"/>
    </source>
</evidence>
<keyword evidence="10 20" id="KW-0418">Kinase</keyword>
<evidence type="ECO:0000256" key="3">
    <source>
        <dbReference type="ARBA" id="ARBA00008883"/>
    </source>
</evidence>
<protein>
    <recommendedName>
        <fullName evidence="4">non-specific protein-tyrosine kinase</fullName>
        <ecNumber evidence="4">2.7.10.2</ecNumber>
    </recommendedName>
</protein>
<organism evidence="20">
    <name type="scientific">hydrothermal vent metagenome</name>
    <dbReference type="NCBI Taxonomy" id="652676"/>
    <lineage>
        <taxon>unclassified sequences</taxon>
        <taxon>metagenomes</taxon>
        <taxon>ecological metagenomes</taxon>
    </lineage>
</organism>
<dbReference type="InterPro" id="IPR025669">
    <property type="entry name" value="AAA_dom"/>
</dbReference>
<dbReference type="SUPFAM" id="SSF52540">
    <property type="entry name" value="P-loop containing nucleoside triphosphate hydrolases"/>
    <property type="match status" value="1"/>
</dbReference>
<dbReference type="NCBIfam" id="TIGR01007">
    <property type="entry name" value="eps_fam"/>
    <property type="match status" value="1"/>
</dbReference>
<feature type="transmembrane region" description="Helical" evidence="16">
    <location>
        <begin position="29"/>
        <end position="49"/>
    </location>
</feature>
<comment type="similarity">
    <text evidence="2">Belongs to the CpsD/CapB family.</text>
</comment>
<evidence type="ECO:0000259" key="19">
    <source>
        <dbReference type="Pfam" id="PF13807"/>
    </source>
</evidence>
<evidence type="ECO:0000259" key="17">
    <source>
        <dbReference type="Pfam" id="PF02706"/>
    </source>
</evidence>
<dbReference type="InterPro" id="IPR032807">
    <property type="entry name" value="GNVR"/>
</dbReference>
<dbReference type="CDD" id="cd05387">
    <property type="entry name" value="BY-kinase"/>
    <property type="match status" value="1"/>
</dbReference>
<dbReference type="Pfam" id="PF13807">
    <property type="entry name" value="GNVR"/>
    <property type="match status" value="1"/>
</dbReference>
<dbReference type="FunFam" id="3.40.50.300:FF:000527">
    <property type="entry name" value="Tyrosine-protein kinase etk"/>
    <property type="match status" value="1"/>
</dbReference>
<feature type="transmembrane region" description="Helical" evidence="16">
    <location>
        <begin position="477"/>
        <end position="496"/>
    </location>
</feature>
<evidence type="ECO:0000256" key="5">
    <source>
        <dbReference type="ARBA" id="ARBA00022475"/>
    </source>
</evidence>
<evidence type="ECO:0000256" key="1">
    <source>
        <dbReference type="ARBA" id="ARBA00004429"/>
    </source>
</evidence>
<dbReference type="InterPro" id="IPR027417">
    <property type="entry name" value="P-loop_NTPase"/>
</dbReference>
<accession>A0A3B1CUQ0</accession>
<comment type="subcellular location">
    <subcellularLocation>
        <location evidence="1">Cell inner membrane</location>
        <topology evidence="1">Multi-pass membrane protein</topology>
    </subcellularLocation>
</comment>
<keyword evidence="9" id="KW-0547">Nucleotide-binding</keyword>
<evidence type="ECO:0000313" key="20">
    <source>
        <dbReference type="EMBL" id="VAX34336.1"/>
    </source>
</evidence>
<name>A0A3B1CUQ0_9ZZZZ</name>
<keyword evidence="12 16" id="KW-1133">Transmembrane helix</keyword>
<feature type="domain" description="Polysaccharide chain length determinant N-terminal" evidence="17">
    <location>
        <begin position="14"/>
        <end position="104"/>
    </location>
</feature>
<keyword evidence="14" id="KW-0829">Tyrosine-protein kinase</keyword>
<dbReference type="InterPro" id="IPR005702">
    <property type="entry name" value="Wzc-like_C"/>
</dbReference>
<keyword evidence="5" id="KW-1003">Cell membrane</keyword>
<dbReference type="PANTHER" id="PTHR32309">
    <property type="entry name" value="TYROSINE-PROTEIN KINASE"/>
    <property type="match status" value="1"/>
</dbReference>
<gene>
    <name evidence="20" type="ORF">MNBD_NITROSPIRAE03-1344</name>
</gene>
<feature type="domain" description="Tyrosine-protein kinase G-rich" evidence="19">
    <location>
        <begin position="430"/>
        <end position="495"/>
    </location>
</feature>
<keyword evidence="6" id="KW-0997">Cell inner membrane</keyword>
<reference evidence="20" key="1">
    <citation type="submission" date="2018-06" db="EMBL/GenBank/DDBJ databases">
        <authorList>
            <person name="Zhirakovskaya E."/>
        </authorList>
    </citation>
    <scope>NUCLEOTIDE SEQUENCE</scope>
</reference>
<evidence type="ECO:0000256" key="8">
    <source>
        <dbReference type="ARBA" id="ARBA00022692"/>
    </source>
</evidence>
<feature type="domain" description="AAA" evidence="18">
    <location>
        <begin position="583"/>
        <end position="733"/>
    </location>
</feature>
<evidence type="ECO:0000256" key="10">
    <source>
        <dbReference type="ARBA" id="ARBA00022777"/>
    </source>
</evidence>
<sequence length="772" mass="86646">MSQLEHTDDVEEREIHLNDYIEVLLRKKWIVISCFVVIVLATGIGTYLATPIYEATTSILIDDSKGGGQALFTELAGLPQTSEIPSQIELIKSRTIAEEVVRKLKYDQRVFDISGDLDPRVTNLQIPQKFIDEEIKVEFTDSKGNFTVTKEGESLGRGIVGTPFKSDSGLYFDLKEVNPYKGASFKIKRSRFYEAVEDLQKKVTVSPVRNTNIVYIKVQDSDPRMAAAIANSIVKRYIQHDISKRSKEATYMIKFVKKQIEPTQKKLENALESLAAHKRNSRVVYLKEGTKKLIENIGALEQEKTNLDIKEQQVRYLYDEVQKNITDTSTLNLSVLEDTVVQSMISSLAMLENNRKSLLSEYTARHPQVVALSAEINEIKKRINASILNTLDSLRTKKESFSKEIGRLRAELKVLPEEEKTLAGLVLNKEVLSNINAFLFQKLNEATITQASTISSIQVVDPAIVPKKPIKPQKKRNILLAVVVGLMSGVGFAFFFDYLDNSIKTPRDVEERLGLPVFGHIPLVQAEETKKPLSGGNSNSGLITINSTKSITAESFRSLRTNLQFAVPEKRGRVFHFTSTMQGEGKTTITANLGVTLALMGSRTLIIDLDLRKPRIHHIFDINREPGITHLLAGKSDFKEIIRPTATEHLYVIPAGIIPPNPSELLSQQDLRDFLDKTRKEFDYILIDSPPVLPVTDSLLLGRLADASFIIIKLGETSFPAVEQAVKQLRSVDVNVAGAIINKIKPSAGYGYYHNYYHYYYGDESPEEKKNT</sequence>
<evidence type="ECO:0000256" key="11">
    <source>
        <dbReference type="ARBA" id="ARBA00022840"/>
    </source>
</evidence>
<dbReference type="EMBL" id="UOGI01000294">
    <property type="protein sequence ID" value="VAX34336.1"/>
    <property type="molecule type" value="Genomic_DNA"/>
</dbReference>
<evidence type="ECO:0000259" key="18">
    <source>
        <dbReference type="Pfam" id="PF13614"/>
    </source>
</evidence>
<dbReference type="EC" id="2.7.10.2" evidence="4"/>
<dbReference type="Gene3D" id="3.40.50.300">
    <property type="entry name" value="P-loop containing nucleotide triphosphate hydrolases"/>
    <property type="match status" value="1"/>
</dbReference>
<dbReference type="Pfam" id="PF02706">
    <property type="entry name" value="Wzz"/>
    <property type="match status" value="1"/>
</dbReference>
<evidence type="ECO:0000256" key="13">
    <source>
        <dbReference type="ARBA" id="ARBA00023136"/>
    </source>
</evidence>
<dbReference type="AlphaFoldDB" id="A0A3B1CUQ0"/>
<evidence type="ECO:0000256" key="2">
    <source>
        <dbReference type="ARBA" id="ARBA00007316"/>
    </source>
</evidence>
<evidence type="ECO:0000256" key="14">
    <source>
        <dbReference type="ARBA" id="ARBA00023137"/>
    </source>
</evidence>
<comment type="similarity">
    <text evidence="3">Belongs to the etk/wzc family.</text>
</comment>
<dbReference type="GO" id="GO:0005886">
    <property type="term" value="C:plasma membrane"/>
    <property type="evidence" value="ECO:0007669"/>
    <property type="project" value="UniProtKB-SubCell"/>
</dbReference>
<keyword evidence="8 16" id="KW-0812">Transmembrane</keyword>
<dbReference type="InterPro" id="IPR050445">
    <property type="entry name" value="Bact_polysacc_biosynth/exp"/>
</dbReference>
<evidence type="ECO:0000256" key="7">
    <source>
        <dbReference type="ARBA" id="ARBA00022679"/>
    </source>
</evidence>
<dbReference type="GO" id="GO:0005524">
    <property type="term" value="F:ATP binding"/>
    <property type="evidence" value="ECO:0007669"/>
    <property type="project" value="UniProtKB-KW"/>
</dbReference>
<keyword evidence="13 16" id="KW-0472">Membrane</keyword>
<dbReference type="PANTHER" id="PTHR32309:SF13">
    <property type="entry name" value="FERRIC ENTEROBACTIN TRANSPORT PROTEIN FEPE"/>
    <property type="match status" value="1"/>
</dbReference>
<evidence type="ECO:0000256" key="12">
    <source>
        <dbReference type="ARBA" id="ARBA00022989"/>
    </source>
</evidence>
<proteinExistence type="inferred from homology"/>
<comment type="catalytic activity">
    <reaction evidence="15">
        <text>L-tyrosyl-[protein] + ATP = O-phospho-L-tyrosyl-[protein] + ADP + H(+)</text>
        <dbReference type="Rhea" id="RHEA:10596"/>
        <dbReference type="Rhea" id="RHEA-COMP:10136"/>
        <dbReference type="Rhea" id="RHEA-COMP:20101"/>
        <dbReference type="ChEBI" id="CHEBI:15378"/>
        <dbReference type="ChEBI" id="CHEBI:30616"/>
        <dbReference type="ChEBI" id="CHEBI:46858"/>
        <dbReference type="ChEBI" id="CHEBI:61978"/>
        <dbReference type="ChEBI" id="CHEBI:456216"/>
        <dbReference type="EC" id="2.7.10.2"/>
    </reaction>
</comment>